<keyword evidence="4" id="KW-1185">Reference proteome</keyword>
<reference evidence="3" key="1">
    <citation type="submission" date="2022-12" db="EMBL/GenBank/DDBJ databases">
        <title>Reference genome sequencing for broad-spectrum identification of bacterial and archaeal isolates by mass spectrometry.</title>
        <authorList>
            <person name="Sekiguchi Y."/>
            <person name="Tourlousse D.M."/>
        </authorList>
    </citation>
    <scope>NUCLEOTIDE SEQUENCE</scope>
    <source>
        <strain evidence="3">LLR39Z86</strain>
    </source>
</reference>
<dbReference type="EMBL" id="BSDT01000001">
    <property type="protein sequence ID" value="GLI40961.1"/>
    <property type="molecule type" value="Genomic_DNA"/>
</dbReference>
<organism evidence="3 4">
    <name type="scientific">Glycomyces algeriensis</name>
    <dbReference type="NCBI Taxonomy" id="256037"/>
    <lineage>
        <taxon>Bacteria</taxon>
        <taxon>Bacillati</taxon>
        <taxon>Actinomycetota</taxon>
        <taxon>Actinomycetes</taxon>
        <taxon>Glycomycetales</taxon>
        <taxon>Glycomycetaceae</taxon>
        <taxon>Glycomyces</taxon>
    </lineage>
</organism>
<proteinExistence type="predicted"/>
<gene>
    <name evidence="3" type="ORF">GALLR39Z86_08110</name>
</gene>
<sequence length="396" mass="41010">MSRTVGPYTDVTTARVEGAYELCEGLDENARPVQILTLGATSSKDPARRGLLSDTVAWAYATAGPEDAPILVADLEAEQPYVVVLRDARLRGADRIMDRLLALGPATGPLPVGPAAAAQRAAHQLAAAQRSAAPASPAGVSGPPSPPASANARGAENAVWSPPVVMIAAPKKPSQLKPILIGIGSVVVALALVVGVWAVLSRPGGDGSDGTAEAPTTAAVDGVSQAPAAEPTEGTAGNEVPQWDEGAPAERVGGSAYAADDATATFTAANWPFAFKVPADFTCTHDGPTAVCTADGGESEISVGWIPCEGDCPRSARKMMREALPYQPLDEMANEIAYAERDEVYGRWRGSLSVFVTEAEGTFQAWATADIAAEREEEGWHVFNDVLSQALSKAAE</sequence>
<name>A0A9W6G5U4_9ACTN</name>
<protein>
    <submittedName>
        <fullName evidence="3">Uncharacterized protein</fullName>
    </submittedName>
</protein>
<keyword evidence="2" id="KW-0812">Transmembrane</keyword>
<evidence type="ECO:0000313" key="4">
    <source>
        <dbReference type="Proteomes" id="UP001144313"/>
    </source>
</evidence>
<feature type="transmembrane region" description="Helical" evidence="2">
    <location>
        <begin position="179"/>
        <end position="200"/>
    </location>
</feature>
<evidence type="ECO:0000256" key="1">
    <source>
        <dbReference type="SAM" id="MobiDB-lite"/>
    </source>
</evidence>
<evidence type="ECO:0000313" key="3">
    <source>
        <dbReference type="EMBL" id="GLI40961.1"/>
    </source>
</evidence>
<accession>A0A9W6G5U4</accession>
<feature type="region of interest" description="Disordered" evidence="1">
    <location>
        <begin position="121"/>
        <end position="155"/>
    </location>
</feature>
<dbReference type="AlphaFoldDB" id="A0A9W6G5U4"/>
<evidence type="ECO:0000256" key="2">
    <source>
        <dbReference type="SAM" id="Phobius"/>
    </source>
</evidence>
<keyword evidence="2" id="KW-1133">Transmembrane helix</keyword>
<comment type="caution">
    <text evidence="3">The sequence shown here is derived from an EMBL/GenBank/DDBJ whole genome shotgun (WGS) entry which is preliminary data.</text>
</comment>
<dbReference type="Proteomes" id="UP001144313">
    <property type="component" value="Unassembled WGS sequence"/>
</dbReference>
<dbReference type="RefSeq" id="WP_270118224.1">
    <property type="nucleotide sequence ID" value="NZ_BAAAOL010000016.1"/>
</dbReference>
<feature type="region of interest" description="Disordered" evidence="1">
    <location>
        <begin position="203"/>
        <end position="248"/>
    </location>
</feature>
<keyword evidence="2" id="KW-0472">Membrane</keyword>